<dbReference type="EMBL" id="AP022871">
    <property type="protein sequence ID" value="BCB85579.1"/>
    <property type="molecule type" value="Genomic_DNA"/>
</dbReference>
<sequence>MTAEITTEEAPRMVHGGWRDTVRNASDLALLGILVTVGSLGVVTAGAAVAAASAAVHDWSGDERWPGVRVTLGRFARGLLPGVLPALAATVGGTLLVLNLAAITRGVVPGGLPLAVPTLLILIAGTGLAGLTVVEVGRSGGVGWRAAARAAWAGGQRRPAAVLACAGVVALVAALGLMIIPVLVPVLAGYAIFAMHAVASRLPHGV</sequence>
<accession>A0A6F8YHT7</accession>
<feature type="transmembrane region" description="Helical" evidence="1">
    <location>
        <begin position="28"/>
        <end position="55"/>
    </location>
</feature>
<reference evidence="2 3" key="2">
    <citation type="submission" date="2020-03" db="EMBL/GenBank/DDBJ databases">
        <authorList>
            <person name="Ichikawa N."/>
            <person name="Kimura A."/>
            <person name="Kitahashi Y."/>
            <person name="Uohara A."/>
        </authorList>
    </citation>
    <scope>NUCLEOTIDE SEQUENCE [LARGE SCALE GENOMIC DNA]</scope>
    <source>
        <strain evidence="2 3">NBRC 105367</strain>
    </source>
</reference>
<keyword evidence="1" id="KW-0472">Membrane</keyword>
<feature type="transmembrane region" description="Helical" evidence="1">
    <location>
        <begin position="160"/>
        <end position="193"/>
    </location>
</feature>
<reference evidence="2 3" key="1">
    <citation type="submission" date="2020-03" db="EMBL/GenBank/DDBJ databases">
        <title>Whole genome shotgun sequence of Phytohabitans suffuscus NBRC 105367.</title>
        <authorList>
            <person name="Komaki H."/>
            <person name="Tamura T."/>
        </authorList>
    </citation>
    <scope>NUCLEOTIDE SEQUENCE [LARGE SCALE GENOMIC DNA]</scope>
    <source>
        <strain evidence="2 3">NBRC 105367</strain>
    </source>
</reference>
<proteinExistence type="predicted"/>
<dbReference type="Proteomes" id="UP000503011">
    <property type="component" value="Chromosome"/>
</dbReference>
<evidence type="ECO:0000313" key="2">
    <source>
        <dbReference type="EMBL" id="BCB85579.1"/>
    </source>
</evidence>
<keyword evidence="1" id="KW-0812">Transmembrane</keyword>
<organism evidence="2 3">
    <name type="scientific">Phytohabitans suffuscus</name>
    <dbReference type="NCBI Taxonomy" id="624315"/>
    <lineage>
        <taxon>Bacteria</taxon>
        <taxon>Bacillati</taxon>
        <taxon>Actinomycetota</taxon>
        <taxon>Actinomycetes</taxon>
        <taxon>Micromonosporales</taxon>
        <taxon>Micromonosporaceae</taxon>
    </lineage>
</organism>
<name>A0A6F8YHT7_9ACTN</name>
<dbReference type="AlphaFoldDB" id="A0A6F8YHT7"/>
<dbReference type="RefSeq" id="WP_232074755.1">
    <property type="nucleotide sequence ID" value="NZ_AP022871.1"/>
</dbReference>
<gene>
    <name evidence="2" type="ORF">Psuf_028920</name>
</gene>
<protein>
    <recommendedName>
        <fullName evidence="4">DUF624 domain-containing protein</fullName>
    </recommendedName>
</protein>
<keyword evidence="1" id="KW-1133">Transmembrane helix</keyword>
<evidence type="ECO:0008006" key="4">
    <source>
        <dbReference type="Google" id="ProtNLM"/>
    </source>
</evidence>
<dbReference type="KEGG" id="psuu:Psuf_028920"/>
<feature type="transmembrane region" description="Helical" evidence="1">
    <location>
        <begin position="75"/>
        <end position="102"/>
    </location>
</feature>
<evidence type="ECO:0000313" key="3">
    <source>
        <dbReference type="Proteomes" id="UP000503011"/>
    </source>
</evidence>
<keyword evidence="3" id="KW-1185">Reference proteome</keyword>
<evidence type="ECO:0000256" key="1">
    <source>
        <dbReference type="SAM" id="Phobius"/>
    </source>
</evidence>
<feature type="transmembrane region" description="Helical" evidence="1">
    <location>
        <begin position="114"/>
        <end position="134"/>
    </location>
</feature>